<dbReference type="EMBL" id="GBRH01201389">
    <property type="protein sequence ID" value="JAD96506.1"/>
    <property type="molecule type" value="Transcribed_RNA"/>
</dbReference>
<accession>A0A0A9E8X9</accession>
<reference evidence="2" key="1">
    <citation type="submission" date="2014-09" db="EMBL/GenBank/DDBJ databases">
        <authorList>
            <person name="Magalhaes I.L.F."/>
            <person name="Oliveira U."/>
            <person name="Santos F.R."/>
            <person name="Vidigal T.H.D.A."/>
            <person name="Brescovit A.D."/>
            <person name="Santos A.J."/>
        </authorList>
    </citation>
    <scope>NUCLEOTIDE SEQUENCE</scope>
    <source>
        <tissue evidence="2">Shoot tissue taken approximately 20 cm above the soil surface</tissue>
    </source>
</reference>
<feature type="compositionally biased region" description="Basic residues" evidence="1">
    <location>
        <begin position="68"/>
        <end position="77"/>
    </location>
</feature>
<protein>
    <submittedName>
        <fullName evidence="2">Uncharacterized protein</fullName>
    </submittedName>
</protein>
<dbReference type="AlphaFoldDB" id="A0A0A9E8X9"/>
<organism evidence="2">
    <name type="scientific">Arundo donax</name>
    <name type="common">Giant reed</name>
    <name type="synonym">Donax arundinaceus</name>
    <dbReference type="NCBI Taxonomy" id="35708"/>
    <lineage>
        <taxon>Eukaryota</taxon>
        <taxon>Viridiplantae</taxon>
        <taxon>Streptophyta</taxon>
        <taxon>Embryophyta</taxon>
        <taxon>Tracheophyta</taxon>
        <taxon>Spermatophyta</taxon>
        <taxon>Magnoliopsida</taxon>
        <taxon>Liliopsida</taxon>
        <taxon>Poales</taxon>
        <taxon>Poaceae</taxon>
        <taxon>PACMAD clade</taxon>
        <taxon>Arundinoideae</taxon>
        <taxon>Arundineae</taxon>
        <taxon>Arundo</taxon>
    </lineage>
</organism>
<evidence type="ECO:0000313" key="2">
    <source>
        <dbReference type="EMBL" id="JAD96506.1"/>
    </source>
</evidence>
<reference evidence="2" key="2">
    <citation type="journal article" date="2015" name="Data Brief">
        <title>Shoot transcriptome of the giant reed, Arundo donax.</title>
        <authorList>
            <person name="Barrero R.A."/>
            <person name="Guerrero F.D."/>
            <person name="Moolhuijzen P."/>
            <person name="Goolsby J.A."/>
            <person name="Tidwell J."/>
            <person name="Bellgard S.E."/>
            <person name="Bellgard M.I."/>
        </authorList>
    </citation>
    <scope>NUCLEOTIDE SEQUENCE</scope>
    <source>
        <tissue evidence="2">Shoot tissue taken approximately 20 cm above the soil surface</tissue>
    </source>
</reference>
<proteinExistence type="predicted"/>
<feature type="region of interest" description="Disordered" evidence="1">
    <location>
        <begin position="55"/>
        <end position="77"/>
    </location>
</feature>
<name>A0A0A9E8X9_ARUDO</name>
<sequence length="77" mass="9070">MPVAADRSNRFQIIYKVQLQFPPARTEAFRFESMLGKTKYTPYLQKRSMHMILRPAKHPETNSQHSVSHVRKQPSSR</sequence>
<evidence type="ECO:0000256" key="1">
    <source>
        <dbReference type="SAM" id="MobiDB-lite"/>
    </source>
</evidence>